<dbReference type="PANTHER" id="PTHR43761:SF1">
    <property type="entry name" value="D-ISOMER SPECIFIC 2-HYDROXYACID DEHYDROGENASE CATALYTIC DOMAIN-CONTAINING PROTEIN-RELATED"/>
    <property type="match status" value="1"/>
</dbReference>
<dbReference type="RefSeq" id="WP_345232619.1">
    <property type="nucleotide sequence ID" value="NZ_BAABIQ010000040.1"/>
</dbReference>
<organism evidence="7 8">
    <name type="scientific">Olivibacter ginsenosidimutans</name>
    <dbReference type="NCBI Taxonomy" id="1176537"/>
    <lineage>
        <taxon>Bacteria</taxon>
        <taxon>Pseudomonadati</taxon>
        <taxon>Bacteroidota</taxon>
        <taxon>Sphingobacteriia</taxon>
        <taxon>Sphingobacteriales</taxon>
        <taxon>Sphingobacteriaceae</taxon>
        <taxon>Olivibacter</taxon>
    </lineage>
</organism>
<protein>
    <submittedName>
        <fullName evidence="7">2-hydroxyacid dehydrogenase</fullName>
    </submittedName>
</protein>
<dbReference type="InterPro" id="IPR036291">
    <property type="entry name" value="NAD(P)-bd_dom_sf"/>
</dbReference>
<dbReference type="Pfam" id="PF00389">
    <property type="entry name" value="2-Hacid_dh"/>
    <property type="match status" value="1"/>
</dbReference>
<keyword evidence="8" id="KW-1185">Reference proteome</keyword>
<evidence type="ECO:0000259" key="6">
    <source>
        <dbReference type="Pfam" id="PF02826"/>
    </source>
</evidence>
<keyword evidence="3" id="KW-0520">NAD</keyword>
<comment type="caution">
    <text evidence="7">The sequence shown here is derived from an EMBL/GenBank/DDBJ whole genome shotgun (WGS) entry which is preliminary data.</text>
</comment>
<evidence type="ECO:0000256" key="1">
    <source>
        <dbReference type="ARBA" id="ARBA00005854"/>
    </source>
</evidence>
<evidence type="ECO:0000259" key="5">
    <source>
        <dbReference type="Pfam" id="PF00389"/>
    </source>
</evidence>
<feature type="domain" description="D-isomer specific 2-hydroxyacid dehydrogenase catalytic" evidence="5">
    <location>
        <begin position="10"/>
        <end position="317"/>
    </location>
</feature>
<evidence type="ECO:0000256" key="4">
    <source>
        <dbReference type="RuleBase" id="RU003719"/>
    </source>
</evidence>
<dbReference type="PANTHER" id="PTHR43761">
    <property type="entry name" value="D-ISOMER SPECIFIC 2-HYDROXYACID DEHYDROGENASE FAMILY PROTEIN (AFU_ORTHOLOGUE AFUA_1G13630)"/>
    <property type="match status" value="1"/>
</dbReference>
<evidence type="ECO:0000256" key="3">
    <source>
        <dbReference type="ARBA" id="ARBA00023027"/>
    </source>
</evidence>
<evidence type="ECO:0000256" key="2">
    <source>
        <dbReference type="ARBA" id="ARBA00023002"/>
    </source>
</evidence>
<dbReference type="PROSITE" id="PS00670">
    <property type="entry name" value="D_2_HYDROXYACID_DH_2"/>
    <property type="match status" value="1"/>
</dbReference>
<dbReference type="InterPro" id="IPR029753">
    <property type="entry name" value="D-isomer_DH_CS"/>
</dbReference>
<dbReference type="Proteomes" id="UP001501411">
    <property type="component" value="Unassembled WGS sequence"/>
</dbReference>
<accession>A0ABP9BTR9</accession>
<feature type="domain" description="D-isomer specific 2-hydroxyacid dehydrogenase NAD-binding" evidence="6">
    <location>
        <begin position="113"/>
        <end position="291"/>
    </location>
</feature>
<dbReference type="InterPro" id="IPR006139">
    <property type="entry name" value="D-isomer_2_OHA_DH_cat_dom"/>
</dbReference>
<evidence type="ECO:0000313" key="7">
    <source>
        <dbReference type="EMBL" id="GAA4799110.1"/>
    </source>
</evidence>
<gene>
    <name evidence="7" type="ORF">GCM10023231_29830</name>
</gene>
<dbReference type="Gene3D" id="3.40.50.720">
    <property type="entry name" value="NAD(P)-binding Rossmann-like Domain"/>
    <property type="match status" value="2"/>
</dbReference>
<dbReference type="EMBL" id="BAABIQ010000040">
    <property type="protein sequence ID" value="GAA4799110.1"/>
    <property type="molecule type" value="Genomic_DNA"/>
</dbReference>
<dbReference type="SUPFAM" id="SSF51735">
    <property type="entry name" value="NAD(P)-binding Rossmann-fold domains"/>
    <property type="match status" value="1"/>
</dbReference>
<dbReference type="CDD" id="cd12171">
    <property type="entry name" value="2-Hacid_dh_10"/>
    <property type="match status" value="1"/>
</dbReference>
<keyword evidence="2 4" id="KW-0560">Oxidoreductase</keyword>
<dbReference type="InterPro" id="IPR006140">
    <property type="entry name" value="D-isomer_DH_NAD-bd"/>
</dbReference>
<dbReference type="Pfam" id="PF02826">
    <property type="entry name" value="2-Hacid_dh_C"/>
    <property type="match status" value="1"/>
</dbReference>
<sequence>MKILITAPYYEKAQHELAALFGEVIYREWKTKGSAYTEAELLKLLQEIQPDAYITEHDEVTEKVINSYPQLKFIGVCRGTPSNVAVNAATQLGIPVFNTPARNAQAVAEMFVANLITFMRNTLAGMKWLADEKWEAGAHTSYLQFKGNEVAGKKIGMVGFGAVGQTTAKLLEHFPATIFYYDPYFTSENPNFIKVSLEELFSTCDVVAIHLPVTEQTKGMIDKTYLSLMKPDAIFVNTSRAVVVNRLDLLVALEEKKIKGAILDVFDQEPPDAIDYQIIHHENVLATPHIAGATHEVEDHHADIMNASLKSFFKDGKKAIKQLVNKEILETNLS</sequence>
<dbReference type="InterPro" id="IPR050418">
    <property type="entry name" value="D-iso_2-hydroxyacid_DH_PdxB"/>
</dbReference>
<evidence type="ECO:0000313" key="8">
    <source>
        <dbReference type="Proteomes" id="UP001501411"/>
    </source>
</evidence>
<comment type="similarity">
    <text evidence="1 4">Belongs to the D-isomer specific 2-hydroxyacid dehydrogenase family.</text>
</comment>
<reference evidence="8" key="1">
    <citation type="journal article" date="2019" name="Int. J. Syst. Evol. Microbiol.">
        <title>The Global Catalogue of Microorganisms (GCM) 10K type strain sequencing project: providing services to taxonomists for standard genome sequencing and annotation.</title>
        <authorList>
            <consortium name="The Broad Institute Genomics Platform"/>
            <consortium name="The Broad Institute Genome Sequencing Center for Infectious Disease"/>
            <person name="Wu L."/>
            <person name="Ma J."/>
        </authorList>
    </citation>
    <scope>NUCLEOTIDE SEQUENCE [LARGE SCALE GENOMIC DNA]</scope>
    <source>
        <strain evidence="8">JCM 18200</strain>
    </source>
</reference>
<dbReference type="SUPFAM" id="SSF52283">
    <property type="entry name" value="Formate/glycerate dehydrogenase catalytic domain-like"/>
    <property type="match status" value="1"/>
</dbReference>
<proteinExistence type="inferred from homology"/>
<name>A0ABP9BTR9_9SPHI</name>